<dbReference type="NCBIfam" id="TIGR04155">
    <property type="entry name" value="cyano_PEP"/>
    <property type="match status" value="1"/>
</dbReference>
<dbReference type="Proteomes" id="UP000268857">
    <property type="component" value="Unassembled WGS sequence"/>
</dbReference>
<reference evidence="1 2" key="1">
    <citation type="journal article" date="2019" name="Genome Biol. Evol.">
        <title>Day and night: Metabolic profiles and evolutionary relationships of six axenic non-marine cyanobacteria.</title>
        <authorList>
            <person name="Will S.E."/>
            <person name="Henke P."/>
            <person name="Boedeker C."/>
            <person name="Huang S."/>
            <person name="Brinkmann H."/>
            <person name="Rohde M."/>
            <person name="Jarek M."/>
            <person name="Friedl T."/>
            <person name="Seufert S."/>
            <person name="Schumacher M."/>
            <person name="Overmann J."/>
            <person name="Neumann-Schaal M."/>
            <person name="Petersen J."/>
        </authorList>
    </citation>
    <scope>NUCLEOTIDE SEQUENCE [LARGE SCALE GENOMIC DNA]</scope>
    <source>
        <strain evidence="1 2">PCC 6912</strain>
    </source>
</reference>
<evidence type="ECO:0008006" key="3">
    <source>
        <dbReference type="Google" id="ProtNLM"/>
    </source>
</evidence>
<dbReference type="NCBIfam" id="TIGR02595">
    <property type="entry name" value="PEP_CTERM"/>
    <property type="match status" value="1"/>
</dbReference>
<dbReference type="AlphaFoldDB" id="A0A3S1APC7"/>
<comment type="caution">
    <text evidence="1">The sequence shown here is derived from an EMBL/GenBank/DDBJ whole genome shotgun (WGS) entry which is preliminary data.</text>
</comment>
<dbReference type="InterPro" id="IPR026374">
    <property type="entry name" value="Cyano_PEP"/>
</dbReference>
<proteinExistence type="predicted"/>
<evidence type="ECO:0000313" key="2">
    <source>
        <dbReference type="Proteomes" id="UP000268857"/>
    </source>
</evidence>
<organism evidence="1 2">
    <name type="scientific">Chlorogloeopsis fritschii PCC 6912</name>
    <dbReference type="NCBI Taxonomy" id="211165"/>
    <lineage>
        <taxon>Bacteria</taxon>
        <taxon>Bacillati</taxon>
        <taxon>Cyanobacteriota</taxon>
        <taxon>Cyanophyceae</taxon>
        <taxon>Nostocales</taxon>
        <taxon>Chlorogloeopsidaceae</taxon>
        <taxon>Chlorogloeopsis</taxon>
    </lineage>
</organism>
<accession>A0A3S1APC7</accession>
<dbReference type="InterPro" id="IPR013424">
    <property type="entry name" value="Ice-binding_C"/>
</dbReference>
<gene>
    <name evidence="1" type="ORF">PCC6912_01580</name>
</gene>
<evidence type="ECO:0000313" key="1">
    <source>
        <dbReference type="EMBL" id="RUR86715.1"/>
    </source>
</evidence>
<dbReference type="EMBL" id="RSCJ01000001">
    <property type="protein sequence ID" value="RUR86715.1"/>
    <property type="molecule type" value="Genomic_DNA"/>
</dbReference>
<sequence length="182" mass="19029">MLGAVGTAPATAASITAFNISGQFAPEAVTGSVGLPTLLGGGYFKGTYEVDTDKLPDNGPGVFLQNWEVSLFDSSNNFVKKFSKSTPSNSAFIQTNALRFTEADFTPPPSFSVLSVIFPPGFKGEGKIQGGFQDYNPFDGSFGSIAIVAGKSEPVPEPFTIAGTAVAGAMGLWMKRKQQKAS</sequence>
<name>A0A3S1APC7_CHLFR</name>
<protein>
    <recommendedName>
        <fullName evidence="3">PEP-CTERM protein-sorting domain-containing protein</fullName>
    </recommendedName>
</protein>
<keyword evidence="2" id="KW-1185">Reference proteome</keyword>